<protein>
    <submittedName>
        <fullName evidence="1">Uncharacterized protein</fullName>
    </submittedName>
</protein>
<name>A0A0C9TSP6_SPHS4</name>
<dbReference type="Proteomes" id="UP000054279">
    <property type="component" value="Unassembled WGS sequence"/>
</dbReference>
<dbReference type="HOGENOM" id="CLU_1361184_0_0_1"/>
<reference evidence="1 2" key="1">
    <citation type="submission" date="2014-06" db="EMBL/GenBank/DDBJ databases">
        <title>Evolutionary Origins and Diversification of the Mycorrhizal Mutualists.</title>
        <authorList>
            <consortium name="DOE Joint Genome Institute"/>
            <consortium name="Mycorrhizal Genomics Consortium"/>
            <person name="Kohler A."/>
            <person name="Kuo A."/>
            <person name="Nagy L.G."/>
            <person name="Floudas D."/>
            <person name="Copeland A."/>
            <person name="Barry K.W."/>
            <person name="Cichocki N."/>
            <person name="Veneault-Fourrey C."/>
            <person name="LaButti K."/>
            <person name="Lindquist E.A."/>
            <person name="Lipzen A."/>
            <person name="Lundell T."/>
            <person name="Morin E."/>
            <person name="Murat C."/>
            <person name="Riley R."/>
            <person name="Ohm R."/>
            <person name="Sun H."/>
            <person name="Tunlid A."/>
            <person name="Henrissat B."/>
            <person name="Grigoriev I.V."/>
            <person name="Hibbett D.S."/>
            <person name="Martin F."/>
        </authorList>
    </citation>
    <scope>NUCLEOTIDE SEQUENCE [LARGE SCALE GENOMIC DNA]</scope>
    <source>
        <strain evidence="1 2">SS14</strain>
    </source>
</reference>
<evidence type="ECO:0000313" key="1">
    <source>
        <dbReference type="EMBL" id="KIJ24864.1"/>
    </source>
</evidence>
<dbReference type="EMBL" id="KN837451">
    <property type="protein sequence ID" value="KIJ24864.1"/>
    <property type="molecule type" value="Genomic_DNA"/>
</dbReference>
<organism evidence="1 2">
    <name type="scientific">Sphaerobolus stellatus (strain SS14)</name>
    <dbReference type="NCBI Taxonomy" id="990650"/>
    <lineage>
        <taxon>Eukaryota</taxon>
        <taxon>Fungi</taxon>
        <taxon>Dikarya</taxon>
        <taxon>Basidiomycota</taxon>
        <taxon>Agaricomycotina</taxon>
        <taxon>Agaricomycetes</taxon>
        <taxon>Phallomycetidae</taxon>
        <taxon>Geastrales</taxon>
        <taxon>Sphaerobolaceae</taxon>
        <taxon>Sphaerobolus</taxon>
    </lineage>
</organism>
<proteinExistence type="predicted"/>
<dbReference type="AlphaFoldDB" id="A0A0C9TSP6"/>
<dbReference type="OrthoDB" id="2983964at2759"/>
<keyword evidence="2" id="KW-1185">Reference proteome</keyword>
<gene>
    <name evidence="1" type="ORF">M422DRAFT_56233</name>
</gene>
<evidence type="ECO:0000313" key="2">
    <source>
        <dbReference type="Proteomes" id="UP000054279"/>
    </source>
</evidence>
<accession>A0A0C9TSP6</accession>
<sequence>MEAVIDVWARKTYNWTEDVEEEPGSQEPSYIPEKVYISLLRNILDYYQGEYTSSDIVHVIVVESHEGLVSGFSWHLYLPTSPHCSTKYPQASEIYIFVPPQDIHNTTLEMYWSVNPTGAEKLMASDMSSFGLMEDSLLVMRKMILCSVPEDQFNLVCKIHENLGIDQTSNDTACMFSFPLYTFPDELGESGEFITRDRASN</sequence>